<sequence length="83" mass="8770">GTLPQVLLAAQSTFGGLAALLQLHVVPAAKLIAAGPFCHPLRGFLCGSLTLAFRGSMPVWRRLRKCGMVAKGIRRADTGRGDE</sequence>
<evidence type="ECO:0000313" key="3">
    <source>
        <dbReference type="Proteomes" id="UP001201163"/>
    </source>
</evidence>
<reference evidence="2" key="1">
    <citation type="submission" date="2022-01" db="EMBL/GenBank/DDBJ databases">
        <title>Comparative genomics reveals a dynamic genome evolution in the ectomycorrhizal milk-cap (Lactarius) mushrooms.</title>
        <authorList>
            <consortium name="DOE Joint Genome Institute"/>
            <person name="Lebreton A."/>
            <person name="Tang N."/>
            <person name="Kuo A."/>
            <person name="LaButti K."/>
            <person name="Drula E."/>
            <person name="Barry K."/>
            <person name="Clum A."/>
            <person name="Lipzen A."/>
            <person name="Mousain D."/>
            <person name="Ng V."/>
            <person name="Wang R."/>
            <person name="Wang X."/>
            <person name="Dai Y."/>
            <person name="Henrissat B."/>
            <person name="Grigoriev I.V."/>
            <person name="Guerin-Laguette A."/>
            <person name="Yu F."/>
            <person name="Martin F.M."/>
        </authorList>
    </citation>
    <scope>NUCLEOTIDE SEQUENCE</scope>
    <source>
        <strain evidence="2">QP</strain>
    </source>
</reference>
<feature type="chain" id="PRO_5042224082" evidence="1">
    <location>
        <begin position="29"/>
        <end position="83"/>
    </location>
</feature>
<dbReference type="AlphaFoldDB" id="A0AAD4LMH4"/>
<dbReference type="EMBL" id="JAKELL010000016">
    <property type="protein sequence ID" value="KAH8993910.1"/>
    <property type="molecule type" value="Genomic_DNA"/>
</dbReference>
<keyword evidence="1" id="KW-0732">Signal</keyword>
<keyword evidence="3" id="KW-1185">Reference proteome</keyword>
<feature type="non-terminal residue" evidence="2">
    <location>
        <position position="1"/>
    </location>
</feature>
<comment type="caution">
    <text evidence="2">The sequence shown here is derived from an EMBL/GenBank/DDBJ whole genome shotgun (WGS) entry which is preliminary data.</text>
</comment>
<organism evidence="2 3">
    <name type="scientific">Lactarius akahatsu</name>
    <dbReference type="NCBI Taxonomy" id="416441"/>
    <lineage>
        <taxon>Eukaryota</taxon>
        <taxon>Fungi</taxon>
        <taxon>Dikarya</taxon>
        <taxon>Basidiomycota</taxon>
        <taxon>Agaricomycotina</taxon>
        <taxon>Agaricomycetes</taxon>
        <taxon>Russulales</taxon>
        <taxon>Russulaceae</taxon>
        <taxon>Lactarius</taxon>
    </lineage>
</organism>
<feature type="signal peptide" evidence="1">
    <location>
        <begin position="1"/>
        <end position="28"/>
    </location>
</feature>
<protein>
    <submittedName>
        <fullName evidence="2">Uncharacterized protein</fullName>
    </submittedName>
</protein>
<evidence type="ECO:0000256" key="1">
    <source>
        <dbReference type="SAM" id="SignalP"/>
    </source>
</evidence>
<evidence type="ECO:0000313" key="2">
    <source>
        <dbReference type="EMBL" id="KAH8993910.1"/>
    </source>
</evidence>
<dbReference type="Proteomes" id="UP001201163">
    <property type="component" value="Unassembled WGS sequence"/>
</dbReference>
<accession>A0AAD4LMH4</accession>
<gene>
    <name evidence="2" type="ORF">EDB92DRAFT_1851529</name>
</gene>
<proteinExistence type="predicted"/>
<name>A0AAD4LMH4_9AGAM</name>